<dbReference type="OrthoDB" id="8900217at2759"/>
<gene>
    <name evidence="6" type="primary">LOC108267263</name>
</gene>
<evidence type="ECO:0000313" key="5">
    <source>
        <dbReference type="Proteomes" id="UP000221080"/>
    </source>
</evidence>
<accession>A0A2D0R836</accession>
<evidence type="ECO:0000256" key="3">
    <source>
        <dbReference type="SAM" id="SignalP"/>
    </source>
</evidence>
<dbReference type="AlphaFoldDB" id="A0A2D0R836"/>
<dbReference type="GeneID" id="108267263"/>
<dbReference type="SMART" id="SM00199">
    <property type="entry name" value="SCY"/>
    <property type="match status" value="1"/>
</dbReference>
<feature type="chain" id="PRO_5012836021" evidence="3">
    <location>
        <begin position="23"/>
        <end position="195"/>
    </location>
</feature>
<reference evidence="6" key="2">
    <citation type="submission" date="2025-08" db="UniProtKB">
        <authorList>
            <consortium name="RefSeq"/>
        </authorList>
    </citation>
    <scope>IDENTIFICATION</scope>
    <source>
        <tissue evidence="6">Blood</tissue>
    </source>
</reference>
<feature type="compositionally biased region" description="Basic residues" evidence="2">
    <location>
        <begin position="150"/>
        <end position="179"/>
    </location>
</feature>
<sequence>MEKTHLTLFIFCTTAVFSSIFAKNGSPANCCNKINPKQVRVTSIVSYWKQNKGLCPVTAIVFTLNNGKFLCSNPVSPWTKKAMRKLDEEAKQKRNHRFGLAPDAPKESTEGLLTTTMMPLTSRWPQVPASVAMPMEKSRAESPANVKSSTPKKQKQRRKGGNKVGKRKNTSRIKIKIKKQPVLLHTSSFTMSSYK</sequence>
<dbReference type="RefSeq" id="XP_017326742.1">
    <property type="nucleotide sequence ID" value="XM_017471253.3"/>
</dbReference>
<dbReference type="PANTHER" id="PTHR12015:SF177">
    <property type="entry name" value="CHEMOKINE INTERLEUKIN-8-LIKE DOMAIN-CONTAINING PROTEIN"/>
    <property type="match status" value="1"/>
</dbReference>
<evidence type="ECO:0000259" key="4">
    <source>
        <dbReference type="SMART" id="SM00199"/>
    </source>
</evidence>
<dbReference type="InterPro" id="IPR039809">
    <property type="entry name" value="Chemokine_b/g/d"/>
</dbReference>
<dbReference type="InterPro" id="IPR036048">
    <property type="entry name" value="Interleukin_8-like_sf"/>
</dbReference>
<keyword evidence="5" id="KW-1185">Reference proteome</keyword>
<protein>
    <submittedName>
        <fullName evidence="6">Uncharacterized protein LOC108267263</fullName>
    </submittedName>
</protein>
<feature type="region of interest" description="Disordered" evidence="2">
    <location>
        <begin position="133"/>
        <end position="195"/>
    </location>
</feature>
<proteinExistence type="predicted"/>
<dbReference type="CDD" id="cd00169">
    <property type="entry name" value="Chemokine"/>
    <property type="match status" value="1"/>
</dbReference>
<reference evidence="5" key="1">
    <citation type="journal article" date="2016" name="Nat. Commun.">
        <title>The channel catfish genome sequence provides insights into the evolution of scale formation in teleosts.</title>
        <authorList>
            <person name="Liu Z."/>
            <person name="Liu S."/>
            <person name="Yao J."/>
            <person name="Bao L."/>
            <person name="Zhang J."/>
            <person name="Li Y."/>
            <person name="Jiang C."/>
            <person name="Sun L."/>
            <person name="Wang R."/>
            <person name="Zhang Y."/>
            <person name="Zhou T."/>
            <person name="Zeng Q."/>
            <person name="Fu Q."/>
            <person name="Gao S."/>
            <person name="Li N."/>
            <person name="Koren S."/>
            <person name="Jiang Y."/>
            <person name="Zimin A."/>
            <person name="Xu P."/>
            <person name="Phillippy A.M."/>
            <person name="Geng X."/>
            <person name="Song L."/>
            <person name="Sun F."/>
            <person name="Li C."/>
            <person name="Wang X."/>
            <person name="Chen A."/>
            <person name="Jin Y."/>
            <person name="Yuan Z."/>
            <person name="Yang Y."/>
            <person name="Tan S."/>
            <person name="Peatman E."/>
            <person name="Lu J."/>
            <person name="Qin Z."/>
            <person name="Dunham R."/>
            <person name="Li Z."/>
            <person name="Sonstegard T."/>
            <person name="Feng J."/>
            <person name="Danzmann R.G."/>
            <person name="Schroeder S."/>
            <person name="Scheffler B."/>
            <person name="Duke M.V."/>
            <person name="Ballard L."/>
            <person name="Kucuktas H."/>
            <person name="Kaltenboeck L."/>
            <person name="Liu H."/>
            <person name="Armbruster J."/>
            <person name="Xie Y."/>
            <person name="Kirby M.L."/>
            <person name="Tian Y."/>
            <person name="Flanagan M.E."/>
            <person name="Mu W."/>
            <person name="Waldbieser G.C."/>
        </authorList>
    </citation>
    <scope>NUCLEOTIDE SEQUENCE [LARGE SCALE GENOMIC DNA]</scope>
    <source>
        <strain evidence="5">SDA103</strain>
    </source>
</reference>
<dbReference type="Gene3D" id="2.40.50.40">
    <property type="match status" value="1"/>
</dbReference>
<dbReference type="GO" id="GO:0005615">
    <property type="term" value="C:extracellular space"/>
    <property type="evidence" value="ECO:0007669"/>
    <property type="project" value="UniProtKB-KW"/>
</dbReference>
<dbReference type="SUPFAM" id="SSF54117">
    <property type="entry name" value="Interleukin 8-like chemokines"/>
    <property type="match status" value="1"/>
</dbReference>
<evidence type="ECO:0000256" key="2">
    <source>
        <dbReference type="SAM" id="MobiDB-lite"/>
    </source>
</evidence>
<feature type="signal peptide" evidence="3">
    <location>
        <begin position="1"/>
        <end position="22"/>
    </location>
</feature>
<dbReference type="GO" id="GO:0006955">
    <property type="term" value="P:immune response"/>
    <property type="evidence" value="ECO:0007669"/>
    <property type="project" value="InterPro"/>
</dbReference>
<evidence type="ECO:0000313" key="6">
    <source>
        <dbReference type="RefSeq" id="XP_017326742.1"/>
    </source>
</evidence>
<feature type="domain" description="Chemokine interleukin-8-like" evidence="4">
    <location>
        <begin position="27"/>
        <end position="86"/>
    </location>
</feature>
<dbReference type="GO" id="GO:0008009">
    <property type="term" value="F:chemokine activity"/>
    <property type="evidence" value="ECO:0007669"/>
    <property type="project" value="InterPro"/>
</dbReference>
<evidence type="ECO:0000256" key="1">
    <source>
        <dbReference type="ARBA" id="ARBA00022514"/>
    </source>
</evidence>
<name>A0A2D0R836_ICTPU</name>
<dbReference type="Pfam" id="PF00048">
    <property type="entry name" value="IL8"/>
    <property type="match status" value="1"/>
</dbReference>
<keyword evidence="1" id="KW-0202">Cytokine</keyword>
<organism evidence="5 6">
    <name type="scientific">Ictalurus punctatus</name>
    <name type="common">Channel catfish</name>
    <name type="synonym">Silurus punctatus</name>
    <dbReference type="NCBI Taxonomy" id="7998"/>
    <lineage>
        <taxon>Eukaryota</taxon>
        <taxon>Metazoa</taxon>
        <taxon>Chordata</taxon>
        <taxon>Craniata</taxon>
        <taxon>Vertebrata</taxon>
        <taxon>Euteleostomi</taxon>
        <taxon>Actinopterygii</taxon>
        <taxon>Neopterygii</taxon>
        <taxon>Teleostei</taxon>
        <taxon>Ostariophysi</taxon>
        <taxon>Siluriformes</taxon>
        <taxon>Ictaluridae</taxon>
        <taxon>Ictalurus</taxon>
    </lineage>
</organism>
<dbReference type="KEGG" id="ipu:108267263"/>
<keyword evidence="3" id="KW-0732">Signal</keyword>
<dbReference type="InterPro" id="IPR001811">
    <property type="entry name" value="Chemokine_IL8-like_dom"/>
</dbReference>
<dbReference type="Proteomes" id="UP000221080">
    <property type="component" value="Chromosome 7"/>
</dbReference>
<dbReference type="PANTHER" id="PTHR12015">
    <property type="entry name" value="SMALL INDUCIBLE CYTOKINE A"/>
    <property type="match status" value="1"/>
</dbReference>
<feature type="compositionally biased region" description="Polar residues" evidence="2">
    <location>
        <begin position="185"/>
        <end position="195"/>
    </location>
</feature>